<proteinExistence type="predicted"/>
<evidence type="ECO:0000313" key="2">
    <source>
        <dbReference type="Proteomes" id="UP001238973"/>
    </source>
</evidence>
<dbReference type="AlphaFoldDB" id="A0AAJ1VAF0"/>
<protein>
    <submittedName>
        <fullName evidence="1">Uncharacterized protein</fullName>
    </submittedName>
</protein>
<dbReference type="RefSeq" id="WP_289349294.1">
    <property type="nucleotide sequence ID" value="NZ_JAUCFI010000003.1"/>
</dbReference>
<name>A0AAJ1VAF0_9BACI</name>
<reference evidence="1" key="1">
    <citation type="submission" date="2023-06" db="EMBL/GenBank/DDBJ databases">
        <title>Comparative genomics of Bacillaceae isolates and their secondary metabolite potential.</title>
        <authorList>
            <person name="Song L."/>
            <person name="Nielsen L.J."/>
            <person name="Mohite O."/>
            <person name="Xu X."/>
            <person name="Weber T."/>
            <person name="Kovacs A.T."/>
        </authorList>
    </citation>
    <scope>NUCLEOTIDE SEQUENCE</scope>
    <source>
        <strain evidence="1">G1S1</strain>
    </source>
</reference>
<dbReference type="Proteomes" id="UP001238973">
    <property type="component" value="Unassembled WGS sequence"/>
</dbReference>
<accession>A0AAJ1VAF0</accession>
<evidence type="ECO:0000313" key="1">
    <source>
        <dbReference type="EMBL" id="MDM5283122.1"/>
    </source>
</evidence>
<comment type="caution">
    <text evidence="1">The sequence shown here is derived from an EMBL/GenBank/DDBJ whole genome shotgun (WGS) entry which is preliminary data.</text>
</comment>
<organism evidence="1 2">
    <name type="scientific">Peribacillus frigoritolerans</name>
    <dbReference type="NCBI Taxonomy" id="450367"/>
    <lineage>
        <taxon>Bacteria</taxon>
        <taxon>Bacillati</taxon>
        <taxon>Bacillota</taxon>
        <taxon>Bacilli</taxon>
        <taxon>Bacillales</taxon>
        <taxon>Bacillaceae</taxon>
        <taxon>Peribacillus</taxon>
    </lineage>
</organism>
<dbReference type="EMBL" id="JAUCFI010000003">
    <property type="protein sequence ID" value="MDM5283122.1"/>
    <property type="molecule type" value="Genomic_DNA"/>
</dbReference>
<sequence>MNISKNDRNIFEWFEQFGESKGIRHDRFDNLISWLAANHGLSVSDYRSFYYWCFDNRRTVEEVEADPRPSLEIWQESKSVPA</sequence>
<gene>
    <name evidence="1" type="ORF">QUF85_07385</name>
</gene>